<dbReference type="Proteomes" id="UP000191518">
    <property type="component" value="Unassembled WGS sequence"/>
</dbReference>
<evidence type="ECO:0000313" key="3">
    <source>
        <dbReference type="Proteomes" id="UP000191518"/>
    </source>
</evidence>
<keyword evidence="3" id="KW-1185">Reference proteome</keyword>
<gene>
    <name evidence="2" type="ORF">PENVUL_c036G05078</name>
</gene>
<dbReference type="OrthoDB" id="4334778at2759"/>
<comment type="caution">
    <text evidence="2">The sequence shown here is derived from an EMBL/GenBank/DDBJ whole genome shotgun (WGS) entry which is preliminary data.</text>
</comment>
<reference evidence="3" key="1">
    <citation type="journal article" date="2017" name="Nat. Microbiol.">
        <title>Global analysis of biosynthetic gene clusters reveals vast potential of secondary metabolite production in Penicillium species.</title>
        <authorList>
            <person name="Nielsen J.C."/>
            <person name="Grijseels S."/>
            <person name="Prigent S."/>
            <person name="Ji B."/>
            <person name="Dainat J."/>
            <person name="Nielsen K.F."/>
            <person name="Frisvad J.C."/>
            <person name="Workman M."/>
            <person name="Nielsen J."/>
        </authorList>
    </citation>
    <scope>NUCLEOTIDE SEQUENCE [LARGE SCALE GENOMIC DNA]</scope>
    <source>
        <strain evidence="3">IBT 29486</strain>
    </source>
</reference>
<protein>
    <recommendedName>
        <fullName evidence="4">Protein TsetseEP domain-containing protein</fullName>
    </recommendedName>
</protein>
<dbReference type="AlphaFoldDB" id="A0A1V6RMH8"/>
<name>A0A1V6RMH8_9EURO</name>
<evidence type="ECO:0000313" key="2">
    <source>
        <dbReference type="EMBL" id="OQE03011.1"/>
    </source>
</evidence>
<proteinExistence type="predicted"/>
<evidence type="ECO:0008006" key="4">
    <source>
        <dbReference type="Google" id="ProtNLM"/>
    </source>
</evidence>
<keyword evidence="1" id="KW-0732">Signal</keyword>
<dbReference type="EMBL" id="MDYP01000036">
    <property type="protein sequence ID" value="OQE03011.1"/>
    <property type="molecule type" value="Genomic_DNA"/>
</dbReference>
<accession>A0A1V6RMH8</accession>
<feature type="signal peptide" evidence="1">
    <location>
        <begin position="1"/>
        <end position="19"/>
    </location>
</feature>
<organism evidence="2 3">
    <name type="scientific">Penicillium vulpinum</name>
    <dbReference type="NCBI Taxonomy" id="29845"/>
    <lineage>
        <taxon>Eukaryota</taxon>
        <taxon>Fungi</taxon>
        <taxon>Dikarya</taxon>
        <taxon>Ascomycota</taxon>
        <taxon>Pezizomycotina</taxon>
        <taxon>Eurotiomycetes</taxon>
        <taxon>Eurotiomycetidae</taxon>
        <taxon>Eurotiales</taxon>
        <taxon>Aspergillaceae</taxon>
        <taxon>Penicillium</taxon>
    </lineage>
</organism>
<evidence type="ECO:0000256" key="1">
    <source>
        <dbReference type="SAM" id="SignalP"/>
    </source>
</evidence>
<sequence length="178" mass="19383">MKLFMTISSVLTCIGFAVCQTQTVCTADDVINSITAVERYAQKMQSVTDSSNENIDPAAAIYKNFEGQTRHLNEDLQQCTFNTTADEQTQICSAYEEFATAQLGYLHVADGRDFYAQNGHGENAVKMHGYILQAQNALVNYTAQVGEAATSCADRVNTAYAPLGTQLQNLLEAYPGTA</sequence>
<feature type="chain" id="PRO_5012709175" description="Protein TsetseEP domain-containing protein" evidence="1">
    <location>
        <begin position="20"/>
        <end position="178"/>
    </location>
</feature>